<gene>
    <name evidence="2" type="ORF">GALMADRAFT_282181</name>
</gene>
<evidence type="ECO:0000256" key="1">
    <source>
        <dbReference type="SAM" id="MobiDB-lite"/>
    </source>
</evidence>
<dbReference type="AlphaFoldDB" id="A0A067SHG9"/>
<evidence type="ECO:0000313" key="2">
    <source>
        <dbReference type="EMBL" id="KDR70351.1"/>
    </source>
</evidence>
<name>A0A067SHG9_GALM3</name>
<sequence length="243" mass="27482">MGVSIIKTIRLDDSDGDDLFVSVTGTDRAFAPHAALAIFLLCIEIATTNRRETRRYERFRFLIYNEIREVDGPTSQVFENLNHTRTQPPPGDNPNCPDHTNTPARGRFEKLEVPALIIQTRSVTAVSQWEEESYSKAKAGSAMIRNNQIVVARVVKANWLKYLSTEIKFHQRVWNLNEHILCMHNHNCHVIPNDFILACVTIFLILLTADPPFERSVRLALVQGGVGKNVAQSGTKKEENTET</sequence>
<reference evidence="3" key="1">
    <citation type="journal article" date="2014" name="Proc. Natl. Acad. Sci. U.S.A.">
        <title>Extensive sampling of basidiomycete genomes demonstrates inadequacy of the white-rot/brown-rot paradigm for wood decay fungi.</title>
        <authorList>
            <person name="Riley R."/>
            <person name="Salamov A.A."/>
            <person name="Brown D.W."/>
            <person name="Nagy L.G."/>
            <person name="Floudas D."/>
            <person name="Held B.W."/>
            <person name="Levasseur A."/>
            <person name="Lombard V."/>
            <person name="Morin E."/>
            <person name="Otillar R."/>
            <person name="Lindquist E.A."/>
            <person name="Sun H."/>
            <person name="LaButti K.M."/>
            <person name="Schmutz J."/>
            <person name="Jabbour D."/>
            <person name="Luo H."/>
            <person name="Baker S.E."/>
            <person name="Pisabarro A.G."/>
            <person name="Walton J.D."/>
            <person name="Blanchette R.A."/>
            <person name="Henrissat B."/>
            <person name="Martin F."/>
            <person name="Cullen D."/>
            <person name="Hibbett D.S."/>
            <person name="Grigoriev I.V."/>
        </authorList>
    </citation>
    <scope>NUCLEOTIDE SEQUENCE [LARGE SCALE GENOMIC DNA]</scope>
    <source>
        <strain evidence="3">CBS 339.88</strain>
    </source>
</reference>
<protein>
    <submittedName>
        <fullName evidence="2">Uncharacterized protein</fullName>
    </submittedName>
</protein>
<keyword evidence="3" id="KW-1185">Reference proteome</keyword>
<accession>A0A067SHG9</accession>
<feature type="region of interest" description="Disordered" evidence="1">
    <location>
        <begin position="80"/>
        <end position="102"/>
    </location>
</feature>
<dbReference type="Proteomes" id="UP000027222">
    <property type="component" value="Unassembled WGS sequence"/>
</dbReference>
<organism evidence="2 3">
    <name type="scientific">Galerina marginata (strain CBS 339.88)</name>
    <dbReference type="NCBI Taxonomy" id="685588"/>
    <lineage>
        <taxon>Eukaryota</taxon>
        <taxon>Fungi</taxon>
        <taxon>Dikarya</taxon>
        <taxon>Basidiomycota</taxon>
        <taxon>Agaricomycotina</taxon>
        <taxon>Agaricomycetes</taxon>
        <taxon>Agaricomycetidae</taxon>
        <taxon>Agaricales</taxon>
        <taxon>Agaricineae</taxon>
        <taxon>Strophariaceae</taxon>
        <taxon>Galerina</taxon>
    </lineage>
</organism>
<evidence type="ECO:0000313" key="3">
    <source>
        <dbReference type="Proteomes" id="UP000027222"/>
    </source>
</evidence>
<proteinExistence type="predicted"/>
<dbReference type="HOGENOM" id="CLU_1142660_0_0_1"/>
<dbReference type="EMBL" id="KL142397">
    <property type="protein sequence ID" value="KDR70351.1"/>
    <property type="molecule type" value="Genomic_DNA"/>
</dbReference>